<evidence type="ECO:0000313" key="2">
    <source>
        <dbReference type="EMBL" id="TLD72449.1"/>
    </source>
</evidence>
<name>A0A5R8KL93_9BACT</name>
<dbReference type="AlphaFoldDB" id="A0A5R8KL93"/>
<evidence type="ECO:0000256" key="1">
    <source>
        <dbReference type="SAM" id="SignalP"/>
    </source>
</evidence>
<dbReference type="NCBIfam" id="TIGR02595">
    <property type="entry name" value="PEP_CTERM"/>
    <property type="match status" value="1"/>
</dbReference>
<dbReference type="InterPro" id="IPR013424">
    <property type="entry name" value="Ice-binding_C"/>
</dbReference>
<keyword evidence="1" id="KW-0732">Signal</keyword>
<feature type="chain" id="PRO_5024307593" evidence="1">
    <location>
        <begin position="29"/>
        <end position="934"/>
    </location>
</feature>
<dbReference type="OrthoDB" id="292278at2"/>
<feature type="signal peptide" evidence="1">
    <location>
        <begin position="1"/>
        <end position="28"/>
    </location>
</feature>
<gene>
    <name evidence="2" type="ORF">FEM03_03590</name>
</gene>
<comment type="caution">
    <text evidence="2">The sequence shown here is derived from an EMBL/GenBank/DDBJ whole genome shotgun (WGS) entry which is preliminary data.</text>
</comment>
<keyword evidence="3" id="KW-1185">Reference proteome</keyword>
<protein>
    <submittedName>
        <fullName evidence="2">PEP-CTERM sorting domain-containing protein</fullName>
    </submittedName>
</protein>
<reference evidence="2 3" key="1">
    <citation type="submission" date="2019-05" db="EMBL/GenBank/DDBJ databases">
        <title>Verrucobacter flavum gen. nov., sp. nov. a new member of the family Verrucomicrobiaceae.</title>
        <authorList>
            <person name="Szuroczki S."/>
            <person name="Abbaszade G."/>
            <person name="Szabo A."/>
            <person name="Felfoldi T."/>
            <person name="Schumann P."/>
            <person name="Boka K."/>
            <person name="Keki Z."/>
            <person name="Toumi M."/>
            <person name="Toth E."/>
        </authorList>
    </citation>
    <scope>NUCLEOTIDE SEQUENCE [LARGE SCALE GENOMIC DNA]</scope>
    <source>
        <strain evidence="2 3">MG-N-17</strain>
    </source>
</reference>
<dbReference type="Proteomes" id="UP000306196">
    <property type="component" value="Unassembled WGS sequence"/>
</dbReference>
<proteinExistence type="predicted"/>
<sequence length="934" mass="93681">MTAPSVTFSRFFLAAIIVAAQVLSTAHAAVWMGMDANLQTPANWSPVGVPGNAEPITFNGQSTFNDVTFATNFEGAGSGVGTLTLTSAQTTAVTINSTVNDAVFRLAGGSGILIDSGAGPLTIGGGATSMLLNLGGADGTSNFTNNSANTATLASNATLNRGAISLQTVVFGGTGNWQIDGQITNLQGVNKTGTGTLTLANTLTTQNTNWDEGTITAANGFTTNNLRVGYDGKAATATVTTGPVNIGTGATNTMRIGYKNTAVTTPTTSGTLNLATASSVNINVGALDVGWLDTATSTANAVTGVLNLSTSGTNTVRANSLRLGFITGGSISSPATTGTLNLGNTNNFFVDTFTIGGDKAIGTATITPGGILTLQGNLNTATDLNIGTNLSANTSTAPTLSHLNLTGGTFNATLDEVLIGAYLRGGTVMAPTGSGSGKGSLTFDAGTVTANLITLARSEGVNPLNTTGQIQMRGGTLTVAQGIVDGGGTSTLLLDGGTATVSNGVSVDKMRVGYNGLTSTTTVQSGAVRIGSGSTDNLEIGLRVDAPNTTGTLNLQNASSVTINVGLLDIAHVTAGSSNATVLGTLNLSTSGLNSITADMVRLGQVDGGTTGSTLGTMVLGQNNTISTDTFFVGKDKARGMVSIAAGGTLTLGGKSTAAADLYIGNNLSPSTGTNPTLSELNLTGGTINATLDEVIIGNYNSGGGGSGKGLLTFGTGLITANSILLANSTGTNPLNTTGTINMNGGELRTQSIARGAGIAAFNFNSGLLKVTQFGDTTRNFNLNNTGTGTLAHGLGAGTTIGTTTVYGNYTQGDLATLSFDLSLDSGADTMFVFGDVSLDGTLALNTFGSSVGPLNTFTLIHNEGTNAITGTFNGFAEGHVFALDFGGVTSNYTLSYFGGASGRDVVLMIPEPSRSLLLLSGLALVLLRRKRNS</sequence>
<dbReference type="RefSeq" id="WP_138084803.1">
    <property type="nucleotide sequence ID" value="NZ_VAUV01000002.1"/>
</dbReference>
<evidence type="ECO:0000313" key="3">
    <source>
        <dbReference type="Proteomes" id="UP000306196"/>
    </source>
</evidence>
<dbReference type="EMBL" id="VAUV01000002">
    <property type="protein sequence ID" value="TLD72449.1"/>
    <property type="molecule type" value="Genomic_DNA"/>
</dbReference>
<organism evidence="2 3">
    <name type="scientific">Phragmitibacter flavus</name>
    <dbReference type="NCBI Taxonomy" id="2576071"/>
    <lineage>
        <taxon>Bacteria</taxon>
        <taxon>Pseudomonadati</taxon>
        <taxon>Verrucomicrobiota</taxon>
        <taxon>Verrucomicrobiia</taxon>
        <taxon>Verrucomicrobiales</taxon>
        <taxon>Verrucomicrobiaceae</taxon>
        <taxon>Phragmitibacter</taxon>
    </lineage>
</organism>
<accession>A0A5R8KL93</accession>